<dbReference type="SUPFAM" id="SSF52540">
    <property type="entry name" value="P-loop containing nucleoside triphosphate hydrolases"/>
    <property type="match status" value="1"/>
</dbReference>
<dbReference type="EMBL" id="QXIU01000156">
    <property type="protein sequence ID" value="RIE09978.1"/>
    <property type="molecule type" value="Genomic_DNA"/>
</dbReference>
<accession>A0A398CZP9</accession>
<dbReference type="InterPro" id="IPR027417">
    <property type="entry name" value="P-loop_NTPase"/>
</dbReference>
<evidence type="ECO:0000313" key="4">
    <source>
        <dbReference type="Proteomes" id="UP000266489"/>
    </source>
</evidence>
<evidence type="ECO:0000313" key="2">
    <source>
        <dbReference type="EMBL" id="RIE09978.1"/>
    </source>
</evidence>
<evidence type="ECO:0000313" key="3">
    <source>
        <dbReference type="Proteomes" id="UP000266260"/>
    </source>
</evidence>
<dbReference type="OrthoDB" id="159940at2"/>
<accession>A0A398DCG8</accession>
<dbReference type="EMBL" id="QXIT01000093">
    <property type="protein sequence ID" value="RIE07700.1"/>
    <property type="molecule type" value="Genomic_DNA"/>
</dbReference>
<dbReference type="AlphaFoldDB" id="A0A398CZP9"/>
<sequence length="239" mass="28155">MKKLDVILLIGRPAAGKSETIDFLKQLPDEKRLQEYHIAPFEELDDFIYVWQTFENDAIRQSMGLGRRDTDDALYFLDDRIWDFFIERIDLDFRKKLARDPLFLEHHTVMMEFARGGEHGFANAFQHLSDDVLTRATILYIDVSFEESLRKNRRRYRPEQADSILYHSLEDAKMERYYKDNDWTRLSQGHDEGFIAINGHQVPFTVFHNEPEKTLDPELLGASLRDATGRLVKLFTHKG</sequence>
<protein>
    <recommendedName>
        <fullName evidence="5">Deoxynucleoside kinase domain-containing protein</fullName>
    </recommendedName>
</protein>
<dbReference type="RefSeq" id="WP_119120051.1">
    <property type="nucleotide sequence ID" value="NZ_QXIT01000093.1"/>
</dbReference>
<dbReference type="Proteomes" id="UP000266260">
    <property type="component" value="Unassembled WGS sequence"/>
</dbReference>
<name>A0A398CZP9_9BACT</name>
<evidence type="ECO:0008006" key="5">
    <source>
        <dbReference type="Google" id="ProtNLM"/>
    </source>
</evidence>
<comment type="caution">
    <text evidence="1">The sequence shown here is derived from an EMBL/GenBank/DDBJ whole genome shotgun (WGS) entry which is preliminary data.</text>
</comment>
<reference evidence="3 4" key="1">
    <citation type="submission" date="2018-09" db="EMBL/GenBank/DDBJ databases">
        <title>Discovery and Ecogenomic Context for Candidatus Cryosericales, a Global Caldiserica Order Active in Thawing Permafrost.</title>
        <authorList>
            <person name="Martinez M.A."/>
            <person name="Woodcroft B.J."/>
            <person name="Ignacio Espinoza J.C."/>
            <person name="Zayed A."/>
            <person name="Singleton C.M."/>
            <person name="Boyd J."/>
            <person name="Li Y.-F."/>
            <person name="Purvine S."/>
            <person name="Maughan H."/>
            <person name="Hodgkins S.B."/>
            <person name="Anderson D."/>
            <person name="Sederholm M."/>
            <person name="Temperton B."/>
            <person name="Saleska S.R."/>
            <person name="Tyson G.W."/>
            <person name="Rich V.I."/>
        </authorList>
    </citation>
    <scope>NUCLEOTIDE SEQUENCE [LARGE SCALE GENOMIC DNA]</scope>
    <source>
        <strain evidence="2 4">SMC5</strain>
        <strain evidence="1 3">SMC6</strain>
    </source>
</reference>
<organism evidence="1 3">
    <name type="scientific">Candidatus Cryosericum odellii</name>
    <dbReference type="NCBI Taxonomy" id="2290917"/>
    <lineage>
        <taxon>Bacteria</taxon>
        <taxon>Pseudomonadati</taxon>
        <taxon>Caldisericota/Cryosericota group</taxon>
        <taxon>Candidatus Cryosericota</taxon>
        <taxon>Candidatus Cryosericia</taxon>
        <taxon>Candidatus Cryosericales</taxon>
        <taxon>Candidatus Cryosericaceae</taxon>
        <taxon>Candidatus Cryosericum</taxon>
    </lineage>
</organism>
<keyword evidence="3" id="KW-1185">Reference proteome</keyword>
<gene>
    <name evidence="2" type="ORF">SMC5_06480</name>
    <name evidence="1" type="ORF">SMC6_05725</name>
</gene>
<evidence type="ECO:0000313" key="1">
    <source>
        <dbReference type="EMBL" id="RIE07700.1"/>
    </source>
</evidence>
<dbReference type="Proteomes" id="UP000266489">
    <property type="component" value="Unassembled WGS sequence"/>
</dbReference>
<proteinExistence type="predicted"/>